<reference evidence="5 6" key="1">
    <citation type="submission" date="2021-03" db="EMBL/GenBank/DDBJ databases">
        <title>Genomic Encyclopedia of Type Strains, Phase IV (KMG-IV): sequencing the most valuable type-strain genomes for metagenomic binning, comparative biology and taxonomic classification.</title>
        <authorList>
            <person name="Goeker M."/>
        </authorList>
    </citation>
    <scope>NUCLEOTIDE SEQUENCE [LARGE SCALE GENOMIC DNA]</scope>
    <source>
        <strain evidence="5 6">DSM 25609</strain>
    </source>
</reference>
<evidence type="ECO:0000256" key="1">
    <source>
        <dbReference type="ARBA" id="ARBA00010638"/>
    </source>
</evidence>
<dbReference type="PANTHER" id="PTHR23407:SF1">
    <property type="entry name" value="5-FORMYLTETRAHYDROFOLATE CYCLO-LIGASE"/>
    <property type="match status" value="1"/>
</dbReference>
<comment type="cofactor">
    <cofactor evidence="4">
        <name>Mg(2+)</name>
        <dbReference type="ChEBI" id="CHEBI:18420"/>
    </cofactor>
</comment>
<dbReference type="Gene3D" id="3.40.50.10420">
    <property type="entry name" value="NagB/RpiA/CoA transferase-like"/>
    <property type="match status" value="1"/>
</dbReference>
<keyword evidence="4" id="KW-0460">Magnesium</keyword>
<comment type="catalytic activity">
    <reaction evidence="4">
        <text>(6S)-5-formyl-5,6,7,8-tetrahydrofolate + ATP = (6R)-5,10-methenyltetrahydrofolate + ADP + phosphate</text>
        <dbReference type="Rhea" id="RHEA:10488"/>
        <dbReference type="ChEBI" id="CHEBI:30616"/>
        <dbReference type="ChEBI" id="CHEBI:43474"/>
        <dbReference type="ChEBI" id="CHEBI:57455"/>
        <dbReference type="ChEBI" id="CHEBI:57457"/>
        <dbReference type="ChEBI" id="CHEBI:456216"/>
        <dbReference type="EC" id="6.3.3.2"/>
    </reaction>
</comment>
<dbReference type="InterPro" id="IPR024185">
    <property type="entry name" value="FTHF_cligase-like_sf"/>
</dbReference>
<keyword evidence="3 4" id="KW-0067">ATP-binding</keyword>
<dbReference type="RefSeq" id="WP_209464772.1">
    <property type="nucleotide sequence ID" value="NZ_CP110224.1"/>
</dbReference>
<dbReference type="EMBL" id="JAGGKX010000036">
    <property type="protein sequence ID" value="MBP1971769.1"/>
    <property type="molecule type" value="Genomic_DNA"/>
</dbReference>
<comment type="similarity">
    <text evidence="1 4">Belongs to the 5-formyltetrahydrofolate cyclo-ligase family.</text>
</comment>
<keyword evidence="2 4" id="KW-0547">Nucleotide-binding</keyword>
<dbReference type="NCBIfam" id="TIGR02727">
    <property type="entry name" value="MTHFS_bact"/>
    <property type="match status" value="1"/>
</dbReference>
<evidence type="ECO:0000313" key="6">
    <source>
        <dbReference type="Proteomes" id="UP001519345"/>
    </source>
</evidence>
<comment type="caution">
    <text evidence="5">The sequence shown here is derived from an EMBL/GenBank/DDBJ whole genome shotgun (WGS) entry which is preliminary data.</text>
</comment>
<keyword evidence="4" id="KW-0479">Metal-binding</keyword>
<gene>
    <name evidence="5" type="ORF">J2Z83_003924</name>
</gene>
<evidence type="ECO:0000256" key="2">
    <source>
        <dbReference type="ARBA" id="ARBA00022741"/>
    </source>
</evidence>
<evidence type="ECO:0000256" key="3">
    <source>
        <dbReference type="ARBA" id="ARBA00022840"/>
    </source>
</evidence>
<dbReference type="SUPFAM" id="SSF100950">
    <property type="entry name" value="NagB/RpiA/CoA transferase-like"/>
    <property type="match status" value="1"/>
</dbReference>
<organism evidence="5 6">
    <name type="scientific">Virgibacillus natechei</name>
    <dbReference type="NCBI Taxonomy" id="1216297"/>
    <lineage>
        <taxon>Bacteria</taxon>
        <taxon>Bacillati</taxon>
        <taxon>Bacillota</taxon>
        <taxon>Bacilli</taxon>
        <taxon>Bacillales</taxon>
        <taxon>Bacillaceae</taxon>
        <taxon>Virgibacillus</taxon>
    </lineage>
</organism>
<evidence type="ECO:0000313" key="5">
    <source>
        <dbReference type="EMBL" id="MBP1971769.1"/>
    </source>
</evidence>
<accession>A0ABS4IP28</accession>
<sequence length="187" mass="21593">MEKTELRKSAIAQLKNHSKSDKQAIEKKLTTHLVTSTLWKNANTIGITMAQGYEWETKLIIEHAWEQNKTICVPKCNPVDKKLTFYQLTSYDQLEIVYYNLKEPKPNRANEIGKAAIDLLIVPGLVFDKSGFRIGFGGGYYDRFLMDYPNETASLMHQNQIVEELPREEFDLPVHYLITDKGINRIK</sequence>
<keyword evidence="6" id="KW-1185">Reference proteome</keyword>
<protein>
    <recommendedName>
        <fullName evidence="4">5-formyltetrahydrofolate cyclo-ligase</fullName>
        <ecNumber evidence="4">6.3.3.2</ecNumber>
    </recommendedName>
</protein>
<evidence type="ECO:0000256" key="4">
    <source>
        <dbReference type="RuleBase" id="RU361279"/>
    </source>
</evidence>
<dbReference type="InterPro" id="IPR037171">
    <property type="entry name" value="NagB/RpiA_transferase-like"/>
</dbReference>
<dbReference type="PANTHER" id="PTHR23407">
    <property type="entry name" value="ATPASE INHIBITOR/5-FORMYLTETRAHYDROFOLATE CYCLO-LIGASE"/>
    <property type="match status" value="1"/>
</dbReference>
<dbReference type="PIRSF" id="PIRSF006806">
    <property type="entry name" value="FTHF_cligase"/>
    <property type="match status" value="1"/>
</dbReference>
<dbReference type="Proteomes" id="UP001519345">
    <property type="component" value="Unassembled WGS sequence"/>
</dbReference>
<keyword evidence="5" id="KW-0436">Ligase</keyword>
<dbReference type="EC" id="6.3.3.2" evidence="4"/>
<proteinExistence type="inferred from homology"/>
<dbReference type="Pfam" id="PF01812">
    <property type="entry name" value="5-FTHF_cyc-lig"/>
    <property type="match status" value="1"/>
</dbReference>
<dbReference type="InterPro" id="IPR002698">
    <property type="entry name" value="FTHF_cligase"/>
</dbReference>
<name>A0ABS4IP28_9BACI</name>
<dbReference type="GO" id="GO:0030272">
    <property type="term" value="F:5-formyltetrahydrofolate cyclo-ligase activity"/>
    <property type="evidence" value="ECO:0007669"/>
    <property type="project" value="UniProtKB-EC"/>
</dbReference>